<organism evidence="4 5">
    <name type="scientific">Segatella oulorum</name>
    <dbReference type="NCBI Taxonomy" id="28136"/>
    <lineage>
        <taxon>Bacteria</taxon>
        <taxon>Pseudomonadati</taxon>
        <taxon>Bacteroidota</taxon>
        <taxon>Bacteroidia</taxon>
        <taxon>Bacteroidales</taxon>
        <taxon>Prevotellaceae</taxon>
        <taxon>Segatella</taxon>
    </lineage>
</organism>
<reference evidence="4 5" key="1">
    <citation type="submission" date="2017-02" db="EMBL/GenBank/DDBJ databases">
        <authorList>
            <person name="Peterson S.W."/>
        </authorList>
    </citation>
    <scope>NUCLEOTIDE SEQUENCE [LARGE SCALE GENOMIC DNA]</scope>
    <source>
        <strain evidence="4 5">ATCC 43324</strain>
    </source>
</reference>
<dbReference type="PROSITE" id="PS51904">
    <property type="entry name" value="GLYCOSYL_HYDROL_F25_2"/>
    <property type="match status" value="1"/>
</dbReference>
<evidence type="ECO:0000256" key="2">
    <source>
        <dbReference type="ARBA" id="ARBA00022801"/>
    </source>
</evidence>
<keyword evidence="3" id="KW-0326">Glycosidase</keyword>
<keyword evidence="2" id="KW-0378">Hydrolase</keyword>
<sequence>MPFYTNFARMSRIKLYFILFFTLFTFPTIVGQNIVQCEDTCTHIHGIDISHYQGNVFWEIIGDNTNMAYVYLKASEGGDRIDEKFEHNIQLAHQYGLKVGAYHFFRPRTDLNKQLVNFMAQCRPKEQDLVPMIDIETKGGLSTEEFCDSLLKFIKLVETAYRQKPLLYTFTNFYNQNLIGKIDGYPLMVAQYTQREPVLADGRDFTMWQYTGKGRINGINGYVDKSRFMRNHGLREIKFRH</sequence>
<dbReference type="SUPFAM" id="SSF51445">
    <property type="entry name" value="(Trans)glycosidases"/>
    <property type="match status" value="1"/>
</dbReference>
<dbReference type="Proteomes" id="UP000190065">
    <property type="component" value="Unassembled WGS sequence"/>
</dbReference>
<dbReference type="STRING" id="28136.SAMN02745202_00212"/>
<dbReference type="AlphaFoldDB" id="A0A1T4KXI6"/>
<dbReference type="GO" id="GO:0016998">
    <property type="term" value="P:cell wall macromolecule catabolic process"/>
    <property type="evidence" value="ECO:0007669"/>
    <property type="project" value="InterPro"/>
</dbReference>
<comment type="similarity">
    <text evidence="1">Belongs to the glycosyl hydrolase 25 family.</text>
</comment>
<dbReference type="PANTHER" id="PTHR34135:SF2">
    <property type="entry name" value="LYSOZYME"/>
    <property type="match status" value="1"/>
</dbReference>
<evidence type="ECO:0000256" key="1">
    <source>
        <dbReference type="ARBA" id="ARBA00010646"/>
    </source>
</evidence>
<proteinExistence type="inferred from homology"/>
<evidence type="ECO:0000256" key="3">
    <source>
        <dbReference type="ARBA" id="ARBA00023295"/>
    </source>
</evidence>
<protein>
    <submittedName>
        <fullName evidence="4">Lysozyme</fullName>
    </submittedName>
</protein>
<evidence type="ECO:0000313" key="5">
    <source>
        <dbReference type="Proteomes" id="UP000190065"/>
    </source>
</evidence>
<dbReference type="GO" id="GO:0009253">
    <property type="term" value="P:peptidoglycan catabolic process"/>
    <property type="evidence" value="ECO:0007669"/>
    <property type="project" value="InterPro"/>
</dbReference>
<dbReference type="EMBL" id="FUXK01000002">
    <property type="protein sequence ID" value="SJZ47165.1"/>
    <property type="molecule type" value="Genomic_DNA"/>
</dbReference>
<dbReference type="eggNOG" id="COG3757">
    <property type="taxonomic scope" value="Bacteria"/>
</dbReference>
<name>A0A1T4KXI6_9BACT</name>
<evidence type="ECO:0000313" key="4">
    <source>
        <dbReference type="EMBL" id="SJZ47165.1"/>
    </source>
</evidence>
<gene>
    <name evidence="4" type="ORF">SAMN02745202_00212</name>
</gene>
<dbReference type="InterPro" id="IPR002053">
    <property type="entry name" value="Glyco_hydro_25"/>
</dbReference>
<dbReference type="SMART" id="SM00641">
    <property type="entry name" value="Glyco_25"/>
    <property type="match status" value="1"/>
</dbReference>
<dbReference type="InterPro" id="IPR018077">
    <property type="entry name" value="Glyco_hydro_fam25_subgr"/>
</dbReference>
<dbReference type="Pfam" id="PF01183">
    <property type="entry name" value="Glyco_hydro_25"/>
    <property type="match status" value="1"/>
</dbReference>
<dbReference type="InterPro" id="IPR017853">
    <property type="entry name" value="GH"/>
</dbReference>
<dbReference type="GO" id="GO:0016052">
    <property type="term" value="P:carbohydrate catabolic process"/>
    <property type="evidence" value="ECO:0007669"/>
    <property type="project" value="TreeGrafter"/>
</dbReference>
<dbReference type="PANTHER" id="PTHR34135">
    <property type="entry name" value="LYSOZYME"/>
    <property type="match status" value="1"/>
</dbReference>
<dbReference type="GO" id="GO:0003796">
    <property type="term" value="F:lysozyme activity"/>
    <property type="evidence" value="ECO:0007669"/>
    <property type="project" value="InterPro"/>
</dbReference>
<accession>A0A1T4KXI6</accession>
<dbReference type="Gene3D" id="3.20.20.80">
    <property type="entry name" value="Glycosidases"/>
    <property type="match status" value="1"/>
</dbReference>